<dbReference type="RefSeq" id="WP_264851482.1">
    <property type="nucleotide sequence ID" value="NZ_BRXR01000001.1"/>
</dbReference>
<dbReference type="InterPro" id="IPR036390">
    <property type="entry name" value="WH_DNA-bd_sf"/>
</dbReference>
<proteinExistence type="predicted"/>
<dbReference type="SUPFAM" id="SSF46785">
    <property type="entry name" value="Winged helix' DNA-binding domain"/>
    <property type="match status" value="1"/>
</dbReference>
<dbReference type="InterPro" id="IPR000944">
    <property type="entry name" value="Tscrpt_reg_Rrf2"/>
</dbReference>
<keyword evidence="2" id="KW-1185">Reference proteome</keyword>
<dbReference type="InterPro" id="IPR036388">
    <property type="entry name" value="WH-like_DNA-bd_sf"/>
</dbReference>
<organism evidence="1 2">
    <name type="scientific">Clostridium omnivorum</name>
    <dbReference type="NCBI Taxonomy" id="1604902"/>
    <lineage>
        <taxon>Bacteria</taxon>
        <taxon>Bacillati</taxon>
        <taxon>Bacillota</taxon>
        <taxon>Clostridia</taxon>
        <taxon>Eubacteriales</taxon>
        <taxon>Clostridiaceae</taxon>
        <taxon>Clostridium</taxon>
    </lineage>
</organism>
<protein>
    <submittedName>
        <fullName evidence="1">Transcriptional regulator</fullName>
    </submittedName>
</protein>
<gene>
    <name evidence="1" type="ORF">bsdE14_35830</name>
</gene>
<dbReference type="EMBL" id="BRXR01000001">
    <property type="protein sequence ID" value="GLC32173.1"/>
    <property type="molecule type" value="Genomic_DNA"/>
</dbReference>
<dbReference type="Pfam" id="PF02082">
    <property type="entry name" value="Rrf2"/>
    <property type="match status" value="1"/>
</dbReference>
<dbReference type="PROSITE" id="PS51197">
    <property type="entry name" value="HTH_RRF2_2"/>
    <property type="match status" value="1"/>
</dbReference>
<accession>A0ABQ5NA80</accession>
<dbReference type="NCBIfam" id="TIGR00738">
    <property type="entry name" value="rrf2_super"/>
    <property type="match status" value="1"/>
</dbReference>
<dbReference type="Gene3D" id="1.10.10.10">
    <property type="entry name" value="Winged helix-like DNA-binding domain superfamily/Winged helix DNA-binding domain"/>
    <property type="match status" value="1"/>
</dbReference>
<dbReference type="PANTHER" id="PTHR33221:SF2">
    <property type="entry name" value="TRANSCRIPTIONAL REGULATOR"/>
    <property type="match status" value="1"/>
</dbReference>
<dbReference type="InterPro" id="IPR030489">
    <property type="entry name" value="TR_Rrf2-type_CS"/>
</dbReference>
<comment type="caution">
    <text evidence="1">The sequence shown here is derived from an EMBL/GenBank/DDBJ whole genome shotgun (WGS) entry which is preliminary data.</text>
</comment>
<name>A0ABQ5NA80_9CLOT</name>
<dbReference type="PANTHER" id="PTHR33221">
    <property type="entry name" value="WINGED HELIX-TURN-HELIX TRANSCRIPTIONAL REGULATOR, RRF2 FAMILY"/>
    <property type="match status" value="1"/>
</dbReference>
<dbReference type="Proteomes" id="UP001208567">
    <property type="component" value="Unassembled WGS sequence"/>
</dbReference>
<dbReference type="PROSITE" id="PS01332">
    <property type="entry name" value="HTH_RRF2_1"/>
    <property type="match status" value="1"/>
</dbReference>
<reference evidence="1 2" key="1">
    <citation type="journal article" date="2024" name="Int. J. Syst. Evol. Microbiol.">
        <title>Clostridium omnivorum sp. nov., isolated from anoxic soil under the treatment of reductive soil disinfestation.</title>
        <authorList>
            <person name="Ueki A."/>
            <person name="Tonouchi A."/>
            <person name="Kaku N."/>
            <person name="Honma S."/>
            <person name="Ueki K."/>
        </authorList>
    </citation>
    <scope>NUCLEOTIDE SEQUENCE [LARGE SCALE GENOMIC DNA]</scope>
    <source>
        <strain evidence="1 2">E14</strain>
    </source>
</reference>
<evidence type="ECO:0000313" key="1">
    <source>
        <dbReference type="EMBL" id="GLC32173.1"/>
    </source>
</evidence>
<sequence length="136" mass="15444">MKITQEADYGLRVVLFLSKLDYGEKIEAKSIAEHEHIPIRFLLKILRKLTHAGIIKSYRGVNGGYSLNKLPEEISVKDVIEIIDGPISINRCTIDENFCTANRASYCQLHKAMEGVRDTLCDILSKTNFGDFIDRK</sequence>
<evidence type="ECO:0000313" key="2">
    <source>
        <dbReference type="Proteomes" id="UP001208567"/>
    </source>
</evidence>